<dbReference type="GO" id="GO:0004843">
    <property type="term" value="F:cysteine-type deubiquitinase activity"/>
    <property type="evidence" value="ECO:0007669"/>
    <property type="project" value="InterPro"/>
</dbReference>
<sequence length="381" mass="41103">NEVLCAAVVPAAAAPGQRSGEAAEEEAPENDGSDVKEEEEGEVYIWYFIRARGAPRSALGELCDVERVPAKVCSTFSDFVKHIMARREYLEGRYLKEKATAGVEVAGAALDPPRVQTVDGGDGGDGGGGGATRLLYQLRRGGESRCFTGAAAETELRDAGVLNPAGCFLGEFRLLLEFDSSVHALSERLSSTTVLSAVGGGNDSSCDASADLAEMGNAVTLKECLEATYAPDRLEGENAIECDKCKARRASNMKRRLFLLPPCLLISLKRFRVHMEETSKNNTCVMFPKELDMAPFLDPESPVQNATYSLRGVVTHRGSINYGHYSACVMSDSCGEWVRYDDQCTSKVQGPPDRDAFILCYERAEFEADKAGHAVGRASGL</sequence>
<feature type="non-terminal residue" evidence="3">
    <location>
        <position position="1"/>
    </location>
</feature>
<evidence type="ECO:0000259" key="2">
    <source>
        <dbReference type="PROSITE" id="PS50235"/>
    </source>
</evidence>
<dbReference type="InterPro" id="IPR038765">
    <property type="entry name" value="Papain-like_cys_pep_sf"/>
</dbReference>
<dbReference type="InterPro" id="IPR001394">
    <property type="entry name" value="Peptidase_C19_UCH"/>
</dbReference>
<gene>
    <name evidence="3" type="ORF">Tco025E_01973</name>
</gene>
<feature type="domain" description="USP" evidence="2">
    <location>
        <begin position="1"/>
        <end position="364"/>
    </location>
</feature>
<dbReference type="SUPFAM" id="SSF54001">
    <property type="entry name" value="Cysteine proteinases"/>
    <property type="match status" value="1"/>
</dbReference>
<evidence type="ECO:0000256" key="1">
    <source>
        <dbReference type="SAM" id="MobiDB-lite"/>
    </source>
</evidence>
<reference evidence="3 4" key="1">
    <citation type="journal article" date="2018" name="BMC Genomics">
        <title>Genomic comparison of Trypanosoma conorhini and Trypanosoma rangeli to Trypanosoma cruzi strains of high and low virulence.</title>
        <authorList>
            <person name="Bradwell K.R."/>
            <person name="Koparde V.N."/>
            <person name="Matveyev A.V."/>
            <person name="Serrano M.G."/>
            <person name="Alves J.M."/>
            <person name="Parikh H."/>
            <person name="Huang B."/>
            <person name="Lee V."/>
            <person name="Espinosa-Alvarez O."/>
            <person name="Ortiz P.A."/>
            <person name="Costa-Martins A.G."/>
            <person name="Teixeira M.M."/>
            <person name="Buck G.A."/>
        </authorList>
    </citation>
    <scope>NUCLEOTIDE SEQUENCE [LARGE SCALE GENOMIC DNA]</scope>
    <source>
        <strain evidence="3 4">025E</strain>
    </source>
</reference>
<dbReference type="InterPro" id="IPR028889">
    <property type="entry name" value="USP"/>
</dbReference>
<dbReference type="Proteomes" id="UP000284403">
    <property type="component" value="Unassembled WGS sequence"/>
</dbReference>
<dbReference type="RefSeq" id="XP_029230939.1">
    <property type="nucleotide sequence ID" value="XM_029368909.1"/>
</dbReference>
<dbReference type="EMBL" id="MKKU01000074">
    <property type="protein sequence ID" value="RNF25733.1"/>
    <property type="molecule type" value="Genomic_DNA"/>
</dbReference>
<dbReference type="PANTHER" id="PTHR21646:SF23">
    <property type="entry name" value="UBIQUITIN CARBOXYL-TERMINAL HYDROLASE USP2"/>
    <property type="match status" value="1"/>
</dbReference>
<organism evidence="3 4">
    <name type="scientific">Trypanosoma conorhini</name>
    <dbReference type="NCBI Taxonomy" id="83891"/>
    <lineage>
        <taxon>Eukaryota</taxon>
        <taxon>Discoba</taxon>
        <taxon>Euglenozoa</taxon>
        <taxon>Kinetoplastea</taxon>
        <taxon>Metakinetoplastina</taxon>
        <taxon>Trypanosomatida</taxon>
        <taxon>Trypanosomatidae</taxon>
        <taxon>Trypanosoma</taxon>
    </lineage>
</organism>
<dbReference type="InterPro" id="IPR018200">
    <property type="entry name" value="USP_CS"/>
</dbReference>
<dbReference type="AlphaFoldDB" id="A0A3R7M383"/>
<comment type="caution">
    <text evidence="3">The sequence shown here is derived from an EMBL/GenBank/DDBJ whole genome shotgun (WGS) entry which is preliminary data.</text>
</comment>
<keyword evidence="4" id="KW-1185">Reference proteome</keyword>
<dbReference type="OrthoDB" id="2202101at2759"/>
<accession>A0A3R7M383</accession>
<evidence type="ECO:0000313" key="3">
    <source>
        <dbReference type="EMBL" id="RNF25733.1"/>
    </source>
</evidence>
<proteinExistence type="predicted"/>
<dbReference type="GO" id="GO:0016579">
    <property type="term" value="P:protein deubiquitination"/>
    <property type="evidence" value="ECO:0007669"/>
    <property type="project" value="InterPro"/>
</dbReference>
<dbReference type="Gene3D" id="3.90.70.10">
    <property type="entry name" value="Cysteine proteinases"/>
    <property type="match status" value="1"/>
</dbReference>
<protein>
    <submittedName>
        <fullName evidence="3">Ubiquitin hydrolase</fullName>
    </submittedName>
</protein>
<feature type="compositionally biased region" description="Acidic residues" evidence="1">
    <location>
        <begin position="22"/>
        <end position="38"/>
    </location>
</feature>
<dbReference type="InterPro" id="IPR050185">
    <property type="entry name" value="Ub_carboxyl-term_hydrolase"/>
</dbReference>
<name>A0A3R7M383_9TRYP</name>
<dbReference type="PANTHER" id="PTHR21646">
    <property type="entry name" value="UBIQUITIN CARBOXYL-TERMINAL HYDROLASE"/>
    <property type="match status" value="1"/>
</dbReference>
<feature type="region of interest" description="Disordered" evidence="1">
    <location>
        <begin position="12"/>
        <end position="38"/>
    </location>
</feature>
<evidence type="ECO:0000313" key="4">
    <source>
        <dbReference type="Proteomes" id="UP000284403"/>
    </source>
</evidence>
<keyword evidence="3" id="KW-0378">Hydrolase</keyword>
<dbReference type="GeneID" id="40315584"/>
<dbReference type="PROSITE" id="PS00973">
    <property type="entry name" value="USP_2"/>
    <property type="match status" value="1"/>
</dbReference>
<dbReference type="Pfam" id="PF00443">
    <property type="entry name" value="UCH"/>
    <property type="match status" value="1"/>
</dbReference>
<dbReference type="PROSITE" id="PS50235">
    <property type="entry name" value="USP_3"/>
    <property type="match status" value="1"/>
</dbReference>